<protein>
    <submittedName>
        <fullName evidence="3">Phage portal protein, PBSX family</fullName>
    </submittedName>
</protein>
<evidence type="ECO:0000256" key="2">
    <source>
        <dbReference type="SAM" id="MobiDB-lite"/>
    </source>
</evidence>
<sequence>MNTADKPRMRVPATLSESEPAAEASPAPARAEAFTFGEPVPVTDLADFLYTGCWMLTARWYEPPVDLPALAKMYRSTAHHGSSLQVKRNILSRSFIPHRLLSRQAFRALVTDYLVFGNAYIERVYGRLGRLLALRPAQAKYVRRGVEEGQFWWITSWQVAKEFERDSVIHLMEPDINQEIYGVPDYLGALQSILLNENATLFRRKYYLNGSHAGFVMYVSDTAQNQEDIDSMRAALKESKGVGNFRNLFLHSPGGKKDGVQIIPISEVAAKDEFAGIKQETRDDTLAGHRVPPQLMGVMPNNVGGFGDVEKAAKVFVTNELEPLQAVFEEINDIIGEKVIRFREYSLDGGAATNAPNR</sequence>
<name>A0A285VQZ7_9GAMM</name>
<evidence type="ECO:0000313" key="3">
    <source>
        <dbReference type="EMBL" id="SOC56482.1"/>
    </source>
</evidence>
<proteinExistence type="inferred from homology"/>
<evidence type="ECO:0000313" key="4">
    <source>
        <dbReference type="Proteomes" id="UP000219023"/>
    </source>
</evidence>
<comment type="similarity">
    <text evidence="1">Belongs to the phage portal family. PBSX subfamily.</text>
</comment>
<dbReference type="PIRSF" id="PIRSF018494">
    <property type="entry name" value="PBSX_VPQ"/>
    <property type="match status" value="1"/>
</dbReference>
<dbReference type="EMBL" id="OBQJ01000007">
    <property type="protein sequence ID" value="SOC56482.1"/>
    <property type="molecule type" value="Genomic_DNA"/>
</dbReference>
<feature type="compositionally biased region" description="Low complexity" evidence="2">
    <location>
        <begin position="16"/>
        <end position="25"/>
    </location>
</feature>
<dbReference type="OrthoDB" id="5449776at2"/>
<evidence type="ECO:0000256" key="1">
    <source>
        <dbReference type="ARBA" id="ARBA00006799"/>
    </source>
</evidence>
<dbReference type="NCBIfam" id="TIGR01540">
    <property type="entry name" value="portal_PBSX"/>
    <property type="match status" value="1"/>
</dbReference>
<feature type="region of interest" description="Disordered" evidence="2">
    <location>
        <begin position="1"/>
        <end position="25"/>
    </location>
</feature>
<dbReference type="Proteomes" id="UP000219023">
    <property type="component" value="Unassembled WGS sequence"/>
</dbReference>
<dbReference type="InterPro" id="IPR030935">
    <property type="entry name" value="PBSX_Proteobac"/>
</dbReference>
<dbReference type="RefSeq" id="WP_097023417.1">
    <property type="nucleotide sequence ID" value="NZ_OBQJ01000007.1"/>
</dbReference>
<organism evidence="3 4">
    <name type="scientific">Chromohalobacter canadensis</name>
    <dbReference type="NCBI Taxonomy" id="141389"/>
    <lineage>
        <taxon>Bacteria</taxon>
        <taxon>Pseudomonadati</taxon>
        <taxon>Pseudomonadota</taxon>
        <taxon>Gammaproteobacteria</taxon>
        <taxon>Oceanospirillales</taxon>
        <taxon>Halomonadaceae</taxon>
        <taxon>Chromohalobacter</taxon>
    </lineage>
</organism>
<accession>A0A285VQZ7</accession>
<reference evidence="3 4" key="1">
    <citation type="submission" date="2017-08" db="EMBL/GenBank/DDBJ databases">
        <authorList>
            <person name="de Groot N.N."/>
        </authorList>
    </citation>
    <scope>NUCLEOTIDE SEQUENCE [LARGE SCALE GENOMIC DNA]</scope>
    <source>
        <strain evidence="3 4">USBA 855</strain>
    </source>
</reference>
<dbReference type="InterPro" id="IPR006944">
    <property type="entry name" value="Phage/GTA_portal"/>
</dbReference>
<gene>
    <name evidence="3" type="ORF">SAMN05421509_10778</name>
</gene>
<dbReference type="AlphaFoldDB" id="A0A285VQZ7"/>
<dbReference type="Pfam" id="PF04860">
    <property type="entry name" value="Phage_portal"/>
    <property type="match status" value="1"/>
</dbReference>
<dbReference type="InterPro" id="IPR006430">
    <property type="entry name" value="Phage_portal_PBSX"/>
</dbReference>